<gene>
    <name evidence="6" type="ORF">EJC49_01105</name>
</gene>
<dbReference type="PANTHER" id="PTHR30408:SF12">
    <property type="entry name" value="TYPE I RESTRICTION ENZYME MJAVIII SPECIFICITY SUBUNIT"/>
    <property type="match status" value="1"/>
</dbReference>
<name>A0A3S0AAG2_9HYPH</name>
<dbReference type="Gene3D" id="3.90.220.20">
    <property type="entry name" value="DNA methylase specificity domains"/>
    <property type="match status" value="2"/>
</dbReference>
<protein>
    <submittedName>
        <fullName evidence="6">Restriction endonuclease subunit S</fullName>
    </submittedName>
</protein>
<dbReference type="InterPro" id="IPR044946">
    <property type="entry name" value="Restrct_endonuc_typeI_TRD_sf"/>
</dbReference>
<dbReference type="Pfam" id="PF01420">
    <property type="entry name" value="Methylase_S"/>
    <property type="match status" value="1"/>
</dbReference>
<dbReference type="InterPro" id="IPR052021">
    <property type="entry name" value="Type-I_RS_S_subunit"/>
</dbReference>
<keyword evidence="3" id="KW-0238">DNA-binding</keyword>
<dbReference type="InterPro" id="IPR000055">
    <property type="entry name" value="Restrct_endonuc_typeI_TRD"/>
</dbReference>
<dbReference type="PANTHER" id="PTHR30408">
    <property type="entry name" value="TYPE-1 RESTRICTION ENZYME ECOKI SPECIFICITY PROTEIN"/>
    <property type="match status" value="1"/>
</dbReference>
<feature type="coiled-coil region" evidence="4">
    <location>
        <begin position="158"/>
        <end position="185"/>
    </location>
</feature>
<dbReference type="Proteomes" id="UP000278398">
    <property type="component" value="Unassembled WGS sequence"/>
</dbReference>
<evidence type="ECO:0000313" key="7">
    <source>
        <dbReference type="Proteomes" id="UP000278398"/>
    </source>
</evidence>
<organism evidence="6 7">
    <name type="scientific">Aquibium carbonis</name>
    <dbReference type="NCBI Taxonomy" id="2495581"/>
    <lineage>
        <taxon>Bacteria</taxon>
        <taxon>Pseudomonadati</taxon>
        <taxon>Pseudomonadota</taxon>
        <taxon>Alphaproteobacteria</taxon>
        <taxon>Hyphomicrobiales</taxon>
        <taxon>Phyllobacteriaceae</taxon>
        <taxon>Aquibium</taxon>
    </lineage>
</organism>
<evidence type="ECO:0000256" key="2">
    <source>
        <dbReference type="ARBA" id="ARBA00022747"/>
    </source>
</evidence>
<comment type="caution">
    <text evidence="6">The sequence shown here is derived from an EMBL/GenBank/DDBJ whole genome shotgun (WGS) entry which is preliminary data.</text>
</comment>
<dbReference type="CDD" id="cd17249">
    <property type="entry name" value="RMtype1_S_EcoR124I-TRD2-CR2_like"/>
    <property type="match status" value="1"/>
</dbReference>
<keyword evidence="4" id="KW-0175">Coiled coil</keyword>
<keyword evidence="6" id="KW-0255">Endonuclease</keyword>
<dbReference type="GO" id="GO:0004519">
    <property type="term" value="F:endonuclease activity"/>
    <property type="evidence" value="ECO:0007669"/>
    <property type="project" value="UniProtKB-KW"/>
</dbReference>
<feature type="domain" description="Type I restriction modification DNA specificity" evidence="5">
    <location>
        <begin position="3"/>
        <end position="171"/>
    </location>
</feature>
<accession>A0A3S0AAG2</accession>
<comment type="similarity">
    <text evidence="1">Belongs to the type-I restriction system S methylase family.</text>
</comment>
<evidence type="ECO:0000256" key="4">
    <source>
        <dbReference type="SAM" id="Coils"/>
    </source>
</evidence>
<dbReference type="OrthoDB" id="164285at2"/>
<proteinExistence type="inferred from homology"/>
<keyword evidence="2" id="KW-0680">Restriction system</keyword>
<dbReference type="EMBL" id="RWKW01000002">
    <property type="protein sequence ID" value="RST88327.1"/>
    <property type="molecule type" value="Genomic_DNA"/>
</dbReference>
<dbReference type="AlphaFoldDB" id="A0A3S0AAG2"/>
<evidence type="ECO:0000259" key="5">
    <source>
        <dbReference type="Pfam" id="PF01420"/>
    </source>
</evidence>
<keyword evidence="6" id="KW-0540">Nuclease</keyword>
<dbReference type="Gene3D" id="1.10.287.1120">
    <property type="entry name" value="Bipartite methylase S protein"/>
    <property type="match status" value="1"/>
</dbReference>
<reference evidence="6 7" key="1">
    <citation type="submission" date="2018-12" db="EMBL/GenBank/DDBJ databases">
        <title>Mesorhizobium carbonis sp. nov., isolated from coal mine water.</title>
        <authorList>
            <person name="Xin W."/>
            <person name="Xu Z."/>
            <person name="Xiang F."/>
            <person name="Zhang J."/>
            <person name="Xi L."/>
            <person name="Liu J."/>
        </authorList>
    </citation>
    <scope>NUCLEOTIDE SEQUENCE [LARGE SCALE GENOMIC DNA]</scope>
    <source>
        <strain evidence="6 7">B2.3</strain>
    </source>
</reference>
<sequence>MPLKYIATFSGGGTPGRERPDFWNGGIPWVSPKDMKTEVIVSAEESVTEAGVQHSSTSIQPPDSLLLVVRSGILQHTIPVAINKVPVALNQDMKALYFNKALCLPRFAFRWIQGFNEQLLLAWRKAGATVESIEQQYLAQTIVPLPSLPEQAAIAAFLDRETAKIDELVEEQKRLIDLLKEKRQAVISHAVTKGLNPHAPMKDTGIEWLGEVPEHWELIPTKRLTSLITSGPRGWSEQTGEHGSIFFQSQNIGRLMETSFAECTRVTVDMTADAERAQLMAGDVVVCITGARTSAVAHVTELHETAFVNQHVCLVRPAHIQGRFLAYAIFSVSGQVQLQLAMYGLKQGLSLQDVRDIVVPVPPLSEAIAITGQLDQFTNRIDLAIREAEQSITLLRERRTALISAAVTGKIDLRDTAEVHEAAA</sequence>
<evidence type="ECO:0000256" key="3">
    <source>
        <dbReference type="ARBA" id="ARBA00023125"/>
    </source>
</evidence>
<dbReference type="GO" id="GO:0003677">
    <property type="term" value="F:DNA binding"/>
    <property type="evidence" value="ECO:0007669"/>
    <property type="project" value="UniProtKB-KW"/>
</dbReference>
<keyword evidence="7" id="KW-1185">Reference proteome</keyword>
<evidence type="ECO:0000256" key="1">
    <source>
        <dbReference type="ARBA" id="ARBA00010923"/>
    </source>
</evidence>
<evidence type="ECO:0000313" key="6">
    <source>
        <dbReference type="EMBL" id="RST88327.1"/>
    </source>
</evidence>
<dbReference type="GO" id="GO:0009307">
    <property type="term" value="P:DNA restriction-modification system"/>
    <property type="evidence" value="ECO:0007669"/>
    <property type="project" value="UniProtKB-KW"/>
</dbReference>
<keyword evidence="6" id="KW-0378">Hydrolase</keyword>
<dbReference type="SUPFAM" id="SSF116734">
    <property type="entry name" value="DNA methylase specificity domain"/>
    <property type="match status" value="2"/>
</dbReference>